<dbReference type="InterPro" id="IPR036881">
    <property type="entry name" value="Glyco_hydro_3_C_sf"/>
</dbReference>
<dbReference type="Gene3D" id="2.60.40.10">
    <property type="entry name" value="Immunoglobulins"/>
    <property type="match status" value="1"/>
</dbReference>
<dbReference type="PROSITE" id="PS51820">
    <property type="entry name" value="PA14"/>
    <property type="match status" value="1"/>
</dbReference>
<keyword evidence="21" id="KW-1185">Reference proteome</keyword>
<dbReference type="InterPro" id="IPR037524">
    <property type="entry name" value="PA14/GLEYA"/>
</dbReference>
<dbReference type="Proteomes" id="UP000247647">
    <property type="component" value="Unassembled WGS sequence"/>
</dbReference>
<protein>
    <recommendedName>
        <fullName evidence="4">beta-glucosidase</fullName>
        <ecNumber evidence="4">3.2.1.21</ecNumber>
    </recommendedName>
</protein>
<evidence type="ECO:0000256" key="3">
    <source>
        <dbReference type="ARBA" id="ARBA00005336"/>
    </source>
</evidence>
<evidence type="ECO:0000256" key="10">
    <source>
        <dbReference type="ARBA" id="ARBA00023163"/>
    </source>
</evidence>
<dbReference type="Pfam" id="PF00933">
    <property type="entry name" value="Glyco_hydro_3"/>
    <property type="match status" value="1"/>
</dbReference>
<dbReference type="InterPro" id="IPR007219">
    <property type="entry name" value="XnlR_reg_dom"/>
</dbReference>
<keyword evidence="14" id="KW-0326">Glycosidase</keyword>
<comment type="similarity">
    <text evidence="3">Belongs to the glycosyl hydrolase 3 family.</text>
</comment>
<dbReference type="SUPFAM" id="SSF52279">
    <property type="entry name" value="Beta-D-glucan exohydrolase, C-terminal domain"/>
    <property type="match status" value="1"/>
</dbReference>
<evidence type="ECO:0000256" key="1">
    <source>
        <dbReference type="ARBA" id="ARBA00000448"/>
    </source>
</evidence>
<gene>
    <name evidence="20" type="ORF">BO87DRAFT_382907</name>
</gene>
<keyword evidence="6" id="KW-0378">Hydrolase</keyword>
<evidence type="ECO:0000256" key="12">
    <source>
        <dbReference type="ARBA" id="ARBA00023242"/>
    </source>
</evidence>
<keyword evidence="15" id="KW-0624">Polysaccharide degradation</keyword>
<dbReference type="UniPathway" id="UPA00696"/>
<evidence type="ECO:0000259" key="19">
    <source>
        <dbReference type="PROSITE" id="PS51820"/>
    </source>
</evidence>
<dbReference type="InterPro" id="IPR036864">
    <property type="entry name" value="Zn2-C6_fun-type_DNA-bd_sf"/>
</dbReference>
<dbReference type="PANTHER" id="PTHR42715:SF3">
    <property type="entry name" value="BETA-GLUCOSIDASE B-RELATED"/>
    <property type="match status" value="1"/>
</dbReference>
<keyword evidence="11" id="KW-0325">Glycoprotein</keyword>
<accession>A0A318ZTA0</accession>
<dbReference type="GO" id="GO:0000981">
    <property type="term" value="F:DNA-binding transcription factor activity, RNA polymerase II-specific"/>
    <property type="evidence" value="ECO:0007669"/>
    <property type="project" value="InterPro"/>
</dbReference>
<comment type="function">
    <text evidence="16">Beta-glucosidases are one of a number of cellulolytic enzymes involved in the degradation of cellulosic biomass. Catalyzes the last step releasing glucose from the inhibitory cellobiose.</text>
</comment>
<dbReference type="Pfam" id="PF01915">
    <property type="entry name" value="Glyco_hydro_3_C"/>
    <property type="match status" value="1"/>
</dbReference>
<evidence type="ECO:0000256" key="15">
    <source>
        <dbReference type="ARBA" id="ARBA00023326"/>
    </source>
</evidence>
<dbReference type="PANTHER" id="PTHR42715">
    <property type="entry name" value="BETA-GLUCOSIDASE"/>
    <property type="match status" value="1"/>
</dbReference>
<dbReference type="InterPro" id="IPR017853">
    <property type="entry name" value="GH"/>
</dbReference>
<dbReference type="InterPro" id="IPR001764">
    <property type="entry name" value="Glyco_hydro_3_N"/>
</dbReference>
<dbReference type="Gene3D" id="3.20.20.300">
    <property type="entry name" value="Glycoside hydrolase, family 3, N-terminal domain"/>
    <property type="match status" value="1"/>
</dbReference>
<evidence type="ECO:0000259" key="18">
    <source>
        <dbReference type="PROSITE" id="PS50048"/>
    </source>
</evidence>
<evidence type="ECO:0000256" key="2">
    <source>
        <dbReference type="ARBA" id="ARBA00004987"/>
    </source>
</evidence>
<dbReference type="InterPro" id="IPR002772">
    <property type="entry name" value="Glyco_hydro_3_C"/>
</dbReference>
<feature type="domain" description="Zn(2)-C6 fungal-type" evidence="18">
    <location>
        <begin position="832"/>
        <end position="862"/>
    </location>
</feature>
<dbReference type="PROSITE" id="PS50048">
    <property type="entry name" value="ZN2_CY6_FUNGAL_2"/>
    <property type="match status" value="1"/>
</dbReference>
<dbReference type="SUPFAM" id="SSF51445">
    <property type="entry name" value="(Trans)glycosidases"/>
    <property type="match status" value="1"/>
</dbReference>
<dbReference type="CDD" id="cd00067">
    <property type="entry name" value="GAL4"/>
    <property type="match status" value="1"/>
</dbReference>
<dbReference type="CDD" id="cd12148">
    <property type="entry name" value="fungal_TF_MHR"/>
    <property type="match status" value="1"/>
</dbReference>
<dbReference type="SMART" id="SM00066">
    <property type="entry name" value="GAL4"/>
    <property type="match status" value="1"/>
</dbReference>
<proteinExistence type="inferred from homology"/>
<feature type="compositionally biased region" description="Low complexity" evidence="17">
    <location>
        <begin position="883"/>
        <end position="893"/>
    </location>
</feature>
<dbReference type="GO" id="GO:0008422">
    <property type="term" value="F:beta-glucosidase activity"/>
    <property type="evidence" value="ECO:0007669"/>
    <property type="project" value="UniProtKB-EC"/>
</dbReference>
<keyword evidence="10" id="KW-0804">Transcription</keyword>
<keyword evidence="12" id="KW-0539">Nucleus</keyword>
<dbReference type="GO" id="GO:0003677">
    <property type="term" value="F:DNA binding"/>
    <property type="evidence" value="ECO:0007669"/>
    <property type="project" value="UniProtKB-KW"/>
</dbReference>
<comment type="catalytic activity">
    <reaction evidence="1">
        <text>Hydrolysis of terminal, non-reducing beta-D-glucosyl residues with release of beta-D-glucose.</text>
        <dbReference type="EC" id="3.2.1.21"/>
    </reaction>
</comment>
<evidence type="ECO:0000256" key="8">
    <source>
        <dbReference type="ARBA" id="ARBA00023015"/>
    </source>
</evidence>
<dbReference type="GeneID" id="37127087"/>
<dbReference type="InterPro" id="IPR011658">
    <property type="entry name" value="PA14_dom"/>
</dbReference>
<dbReference type="GO" id="GO:0009893">
    <property type="term" value="P:positive regulation of metabolic process"/>
    <property type="evidence" value="ECO:0007669"/>
    <property type="project" value="UniProtKB-ARBA"/>
</dbReference>
<dbReference type="RefSeq" id="XP_025484410.1">
    <property type="nucleotide sequence ID" value="XM_025624631.1"/>
</dbReference>
<dbReference type="GO" id="GO:0006351">
    <property type="term" value="P:DNA-templated transcription"/>
    <property type="evidence" value="ECO:0007669"/>
    <property type="project" value="InterPro"/>
</dbReference>
<sequence length="1346" mass="146092">MPQEERASSHVRQLLQSLTLEEKVALLAGKNMWETINIGRLHIPSLKMTDGPAGARGSKWTYGSLTTWIPCGISLAATFDPAMVEQVGRVLGQEARRKGCQILLAPTMNLSRSPLGGRNFENYCEDPYLVGVTATAMIRGIQAQGVGACMKHFILNDTETRRFNVDQTIDERTLREVYMKPFTMVLDDPASTPWTAMVSYPKINGLHADISPHILPRLLRQELQFDRLVMSDWGRLNSTADSLRATTDLEMPGPAVRRGERLLAAIRAGEVEAAAHVDPSVRRFLQLLERTGLLGDATEATEHSEAATDDPIFHRIARDAAQSGLVLLKNDKAILPLKPTTLQRVAIIGPNARQPTAGGAGSAAVNPFYVSTPEACLRDALHAANAELQVSYEPGITSSLRPPLLGKLLTVPDGSRNGWQVSFFEGHALEGPVVASSMWDDSLLYLFSDGDVPAVLDDRPYSYRATGVVTPQESGRYTWSLANTGKAKLFVDDELLIDNTEWTGLTGGFLGCSSADKTASVYLEAGRAYQLRVDNVVTLPVVEAFDNTLFPRISGMRVGLALEQDEQEMLAQAVAAARQADVAVVVVGHNKDSEGEGGDRTTMQLPGRTDEMVGAVCAANPNTVVVVQSASAVAMPWVDAASGLGQENGHALAAALLGDCDFSGRLPITFPRRLEDHGSNAWFPGEAAQDRNTFGEGVRVGYRHFDAQGIPALWPFDFGLSYTQFQLTDIRVCGRVEGRSRESQPALIQARVCNVGGRDGQEVVQVYVAPSAQIRQAGEMSFPKTLAGFCKIAVPAGVSREVSIPIRGSELSCTNRRHSILSPSMDLTAPVACLGCREKHLKCDGNLTGCARCQSLGLTCRFVPSRRGRKCRPAAPAAVPHDTTSLPTPNSNSNSIPVDPISFSTGPVGQCHTLEYPQHAGSMACDQGLQLISLYYLHFHQAHPFLAPMQVLLESEPPAFLLDIMEFISLHYLSPQLFQDSSESLGLAVQAADLTIEKVQAFLLLAIVHHGRQQAPDARSYLGQALQGALDLGLHLRETSDAIRADAPFQAESLRRTWWEIVVIDVLLAAVQVDGVLQFHMEETPTTPLPGELDQYQASDVISDPNSFPSTLADLEQNALFCGDVEFSPGAYRVEAALMLRNCLRAGQTHVGEETLDILNAANIAWFHRLPPRQRSMLQLNGVQDELMTQAMMLMHCATIYLHFPRSCLLAFLPVTGQVMCSSPALSVTSTLDPQVHTHRVIEGSVRLSQLAALSTSVVNHTPFFACTLVLSSVIQVAAMFSESLHSSKASQRQYLALNLAVLKSMGQTWPIAAAASQRVRQAMIEVHNAIPRAANLLLGEVTPPP</sequence>
<name>A0A318ZTA0_ASPNB</name>
<dbReference type="Gene3D" id="3.40.50.1700">
    <property type="entry name" value="Glycoside hydrolase family 3 C-terminal domain"/>
    <property type="match status" value="1"/>
</dbReference>
<dbReference type="Gene3D" id="2.60.120.260">
    <property type="entry name" value="Galactose-binding domain-like"/>
    <property type="match status" value="1"/>
</dbReference>
<keyword evidence="13" id="KW-0119">Carbohydrate metabolism</keyword>
<evidence type="ECO:0000313" key="21">
    <source>
        <dbReference type="Proteomes" id="UP000247647"/>
    </source>
</evidence>
<evidence type="ECO:0000256" key="11">
    <source>
        <dbReference type="ARBA" id="ARBA00023180"/>
    </source>
</evidence>
<evidence type="ECO:0000256" key="13">
    <source>
        <dbReference type="ARBA" id="ARBA00023277"/>
    </source>
</evidence>
<evidence type="ECO:0000256" key="6">
    <source>
        <dbReference type="ARBA" id="ARBA00022801"/>
    </source>
</evidence>
<dbReference type="Pfam" id="PF04082">
    <property type="entry name" value="Fungal_trans"/>
    <property type="match status" value="1"/>
</dbReference>
<evidence type="ECO:0000256" key="4">
    <source>
        <dbReference type="ARBA" id="ARBA00012744"/>
    </source>
</evidence>
<dbReference type="InterPro" id="IPR001138">
    <property type="entry name" value="Zn2Cys6_DnaBD"/>
</dbReference>
<dbReference type="SMART" id="SM00758">
    <property type="entry name" value="PA14"/>
    <property type="match status" value="1"/>
</dbReference>
<dbReference type="SUPFAM" id="SSF57701">
    <property type="entry name" value="Zn2/Cys6 DNA-binding domain"/>
    <property type="match status" value="1"/>
</dbReference>
<evidence type="ECO:0000256" key="5">
    <source>
        <dbReference type="ARBA" id="ARBA00022723"/>
    </source>
</evidence>
<comment type="pathway">
    <text evidence="2">Glycan metabolism; cellulose degradation.</text>
</comment>
<dbReference type="PROSITE" id="PS00463">
    <property type="entry name" value="ZN2_CY6_FUNGAL_1"/>
    <property type="match status" value="1"/>
</dbReference>
<keyword evidence="7" id="KW-0136">Cellulose degradation</keyword>
<dbReference type="Pfam" id="PF00172">
    <property type="entry name" value="Zn_clus"/>
    <property type="match status" value="1"/>
</dbReference>
<dbReference type="SMART" id="SM01217">
    <property type="entry name" value="Fn3_like"/>
    <property type="match status" value="1"/>
</dbReference>
<dbReference type="Pfam" id="PF14310">
    <property type="entry name" value="Fn3-like"/>
    <property type="match status" value="1"/>
</dbReference>
<dbReference type="Pfam" id="PF07691">
    <property type="entry name" value="PA14"/>
    <property type="match status" value="1"/>
</dbReference>
<dbReference type="EC" id="3.2.1.21" evidence="4"/>
<feature type="domain" description="PA14" evidence="19">
    <location>
        <begin position="414"/>
        <end position="574"/>
    </location>
</feature>
<evidence type="ECO:0000256" key="9">
    <source>
        <dbReference type="ARBA" id="ARBA00023125"/>
    </source>
</evidence>
<dbReference type="InterPro" id="IPR036962">
    <property type="entry name" value="Glyco_hydro_3_N_sf"/>
</dbReference>
<evidence type="ECO:0000256" key="7">
    <source>
        <dbReference type="ARBA" id="ARBA00023001"/>
    </source>
</evidence>
<dbReference type="InterPro" id="IPR026891">
    <property type="entry name" value="Fn3-like"/>
</dbReference>
<evidence type="ECO:0000256" key="17">
    <source>
        <dbReference type="SAM" id="MobiDB-lite"/>
    </source>
</evidence>
<dbReference type="EMBL" id="KZ821447">
    <property type="protein sequence ID" value="PYH38932.1"/>
    <property type="molecule type" value="Genomic_DNA"/>
</dbReference>
<dbReference type="InterPro" id="IPR013783">
    <property type="entry name" value="Ig-like_fold"/>
</dbReference>
<dbReference type="PRINTS" id="PR00133">
    <property type="entry name" value="GLHYDRLASE3"/>
</dbReference>
<evidence type="ECO:0000256" key="14">
    <source>
        <dbReference type="ARBA" id="ARBA00023295"/>
    </source>
</evidence>
<evidence type="ECO:0000256" key="16">
    <source>
        <dbReference type="ARBA" id="ARBA00024983"/>
    </source>
</evidence>
<keyword evidence="8" id="KW-0805">Transcription regulation</keyword>
<dbReference type="Gene3D" id="4.10.240.10">
    <property type="entry name" value="Zn(2)-C6 fungal-type DNA-binding domain"/>
    <property type="match status" value="1"/>
</dbReference>
<reference evidence="20" key="1">
    <citation type="submission" date="2016-12" db="EMBL/GenBank/DDBJ databases">
        <title>The genomes of Aspergillus section Nigri reveals drivers in fungal speciation.</title>
        <authorList>
            <consortium name="DOE Joint Genome Institute"/>
            <person name="Vesth T.C."/>
            <person name="Nybo J."/>
            <person name="Theobald S."/>
            <person name="Brandl J."/>
            <person name="Frisvad J.C."/>
            <person name="Nielsen K.F."/>
            <person name="Lyhne E.K."/>
            <person name="Kogle M.E."/>
            <person name="Kuo A."/>
            <person name="Riley R."/>
            <person name="Clum A."/>
            <person name="Nolan M."/>
            <person name="Lipzen A."/>
            <person name="Salamov A."/>
            <person name="Henrissat B."/>
            <person name="Wiebenga A."/>
            <person name="De Vries R.P."/>
            <person name="Grigoriev I.V."/>
            <person name="Mortensen U.H."/>
            <person name="Andersen M.R."/>
            <person name="Baker S.E."/>
        </authorList>
    </citation>
    <scope>NUCLEOTIDE SEQUENCE [LARGE SCALE GENOMIC DNA]</scope>
    <source>
        <strain evidence="20">CBS 115656</strain>
    </source>
</reference>
<keyword evidence="9" id="KW-0238">DNA-binding</keyword>
<dbReference type="GO" id="GO:0030245">
    <property type="term" value="P:cellulose catabolic process"/>
    <property type="evidence" value="ECO:0007669"/>
    <property type="project" value="UniProtKB-UniPathway"/>
</dbReference>
<dbReference type="GO" id="GO:0008270">
    <property type="term" value="F:zinc ion binding"/>
    <property type="evidence" value="ECO:0007669"/>
    <property type="project" value="InterPro"/>
</dbReference>
<dbReference type="SUPFAM" id="SSF56988">
    <property type="entry name" value="Anthrax protective antigen"/>
    <property type="match status" value="1"/>
</dbReference>
<evidence type="ECO:0000313" key="20">
    <source>
        <dbReference type="EMBL" id="PYH38932.1"/>
    </source>
</evidence>
<organism evidence="20 21">
    <name type="scientific">Aspergillus neoniger (strain CBS 115656)</name>
    <dbReference type="NCBI Taxonomy" id="1448310"/>
    <lineage>
        <taxon>Eukaryota</taxon>
        <taxon>Fungi</taxon>
        <taxon>Dikarya</taxon>
        <taxon>Ascomycota</taxon>
        <taxon>Pezizomycotina</taxon>
        <taxon>Eurotiomycetes</taxon>
        <taxon>Eurotiomycetidae</taxon>
        <taxon>Eurotiales</taxon>
        <taxon>Aspergillaceae</taxon>
        <taxon>Aspergillus</taxon>
        <taxon>Aspergillus subgen. Circumdati</taxon>
    </lineage>
</organism>
<dbReference type="OrthoDB" id="47059at2759"/>
<feature type="region of interest" description="Disordered" evidence="17">
    <location>
        <begin position="872"/>
        <end position="893"/>
    </location>
</feature>
<dbReference type="InterPro" id="IPR050288">
    <property type="entry name" value="Cellulose_deg_GH3"/>
</dbReference>
<keyword evidence="5" id="KW-0479">Metal-binding</keyword>